<dbReference type="InParanoid" id="A0A132B4L3"/>
<sequence length="83" mass="9271">MAGSFNVCIPVRVNSAKSHSKRVIIRFPLPYKVGDLQHPGNAEEKIRSEAATFIWIRENCPTVPIPYLWGFGLPDGKSVCDIM</sequence>
<dbReference type="KEGG" id="psco:LY89DRAFT_691805"/>
<evidence type="ECO:0000313" key="2">
    <source>
        <dbReference type="Proteomes" id="UP000070700"/>
    </source>
</evidence>
<keyword evidence="2" id="KW-1185">Reference proteome</keyword>
<protein>
    <submittedName>
        <fullName evidence="1">Uncharacterized protein</fullName>
    </submittedName>
</protein>
<dbReference type="RefSeq" id="XP_018061697.1">
    <property type="nucleotide sequence ID" value="XM_018216410.1"/>
</dbReference>
<dbReference type="OrthoDB" id="3645574at2759"/>
<dbReference type="STRING" id="149040.A0A132B4L3"/>
<name>A0A132B4L3_MOLSC</name>
<accession>A0A132B4L3</accession>
<dbReference type="GeneID" id="28826136"/>
<reference evidence="1 2" key="1">
    <citation type="submission" date="2015-10" db="EMBL/GenBank/DDBJ databases">
        <title>Full genome of DAOMC 229536 Phialocephala scopiformis, a fungal endophyte of spruce producing the potent anti-insectan compound rugulosin.</title>
        <authorList>
            <consortium name="DOE Joint Genome Institute"/>
            <person name="Walker A.K."/>
            <person name="Frasz S.L."/>
            <person name="Seifert K.A."/>
            <person name="Miller J.D."/>
            <person name="Mondo S.J."/>
            <person name="Labutti K."/>
            <person name="Lipzen A."/>
            <person name="Dockter R."/>
            <person name="Kennedy M."/>
            <person name="Grigoriev I.V."/>
            <person name="Spatafora J.W."/>
        </authorList>
    </citation>
    <scope>NUCLEOTIDE SEQUENCE [LARGE SCALE GENOMIC DNA]</scope>
    <source>
        <strain evidence="1 2">CBS 120377</strain>
    </source>
</reference>
<organism evidence="1 2">
    <name type="scientific">Mollisia scopiformis</name>
    <name type="common">Conifer needle endophyte fungus</name>
    <name type="synonym">Phialocephala scopiformis</name>
    <dbReference type="NCBI Taxonomy" id="149040"/>
    <lineage>
        <taxon>Eukaryota</taxon>
        <taxon>Fungi</taxon>
        <taxon>Dikarya</taxon>
        <taxon>Ascomycota</taxon>
        <taxon>Pezizomycotina</taxon>
        <taxon>Leotiomycetes</taxon>
        <taxon>Helotiales</taxon>
        <taxon>Mollisiaceae</taxon>
        <taxon>Mollisia</taxon>
    </lineage>
</organism>
<dbReference type="Proteomes" id="UP000070700">
    <property type="component" value="Unassembled WGS sequence"/>
</dbReference>
<proteinExistence type="predicted"/>
<gene>
    <name evidence="1" type="ORF">LY89DRAFT_691805</name>
</gene>
<evidence type="ECO:0000313" key="1">
    <source>
        <dbReference type="EMBL" id="KUJ07342.1"/>
    </source>
</evidence>
<dbReference type="EMBL" id="KQ947440">
    <property type="protein sequence ID" value="KUJ07342.1"/>
    <property type="molecule type" value="Genomic_DNA"/>
</dbReference>
<dbReference type="AlphaFoldDB" id="A0A132B4L3"/>